<dbReference type="PANTHER" id="PTHR43298">
    <property type="entry name" value="MULTIDRUG RESISTANCE PROTEIN NORM-RELATED"/>
    <property type="match status" value="1"/>
</dbReference>
<feature type="transmembrane region" description="Helical" evidence="6">
    <location>
        <begin position="60"/>
        <end position="85"/>
    </location>
</feature>
<accession>A0A7X2N0G3</accession>
<protein>
    <recommendedName>
        <fullName evidence="3">Probable multidrug resistance protein NorM</fullName>
    </recommendedName>
    <alternativeName>
        <fullName evidence="5">Multidrug-efflux transporter</fullName>
    </alternativeName>
</protein>
<evidence type="ECO:0000313" key="8">
    <source>
        <dbReference type="Proteomes" id="UP000460287"/>
    </source>
</evidence>
<feature type="transmembrane region" description="Helical" evidence="6">
    <location>
        <begin position="120"/>
        <end position="141"/>
    </location>
</feature>
<name>A0A7X2N0G3_9CLOT</name>
<keyword evidence="8" id="KW-1185">Reference proteome</keyword>
<comment type="similarity">
    <text evidence="2">Belongs to the multi antimicrobial extrusion (MATE) (TC 2.A.66.1) family.</text>
</comment>
<feature type="transmembrane region" description="Helical" evidence="6">
    <location>
        <begin position="206"/>
        <end position="222"/>
    </location>
</feature>
<evidence type="ECO:0000256" key="1">
    <source>
        <dbReference type="ARBA" id="ARBA00003408"/>
    </source>
</evidence>
<dbReference type="InterPro" id="IPR002528">
    <property type="entry name" value="MATE_fam"/>
</dbReference>
<dbReference type="PANTHER" id="PTHR43298:SF2">
    <property type="entry name" value="FMN_FAD EXPORTER YEEO-RELATED"/>
    <property type="match status" value="1"/>
</dbReference>
<feature type="transmembrane region" description="Helical" evidence="6">
    <location>
        <begin position="174"/>
        <end position="199"/>
    </location>
</feature>
<evidence type="ECO:0000256" key="2">
    <source>
        <dbReference type="ARBA" id="ARBA00010199"/>
    </source>
</evidence>
<dbReference type="GO" id="GO:0015297">
    <property type="term" value="F:antiporter activity"/>
    <property type="evidence" value="ECO:0007669"/>
    <property type="project" value="InterPro"/>
</dbReference>
<dbReference type="EMBL" id="VULX01000032">
    <property type="protein sequence ID" value="MSR92472.1"/>
    <property type="molecule type" value="Genomic_DNA"/>
</dbReference>
<keyword evidence="4" id="KW-0813">Transport</keyword>
<dbReference type="GO" id="GO:0005886">
    <property type="term" value="C:plasma membrane"/>
    <property type="evidence" value="ECO:0007669"/>
    <property type="project" value="TreeGrafter"/>
</dbReference>
<sequence>MKFIHVSQAIGAKDKKRVESTISTSFTIAVVFSIAVSAILELLLPSILRMLNTPKETFNMAYAYLSIYLIGYTAVFLYCYFTAVLRSFGNAVFQMIAMLICTILNAVLDPIFMKMMNFNGAAVATVLSQSICLIIMIVYLAKKRVFVLNIRTFDKSKVGEIIKKSVPSAFQQSIPAISTSFLTSLISSIGISAIAAYGVTGKLETILFYPAMAFNMVLYYIIVRMPLSYVLLNTGFGLNGIWSAILISHVVAAIAAALAGNRLIKKQENEIRPEVVAQSL</sequence>
<feature type="transmembrane region" description="Helical" evidence="6">
    <location>
        <begin position="26"/>
        <end position="48"/>
    </location>
</feature>
<dbReference type="RefSeq" id="WP_154532406.1">
    <property type="nucleotide sequence ID" value="NZ_VULX01000032.1"/>
</dbReference>
<proteinExistence type="inferred from homology"/>
<keyword evidence="6" id="KW-0812">Transmembrane</keyword>
<dbReference type="InterPro" id="IPR050222">
    <property type="entry name" value="MATE_MdtK"/>
</dbReference>
<comment type="caution">
    <text evidence="7">The sequence shown here is derived from an EMBL/GenBank/DDBJ whole genome shotgun (WGS) entry which is preliminary data.</text>
</comment>
<evidence type="ECO:0000256" key="4">
    <source>
        <dbReference type="ARBA" id="ARBA00022448"/>
    </source>
</evidence>
<organism evidence="7 8">
    <name type="scientific">Inconstantimicrobium porci</name>
    <dbReference type="NCBI Taxonomy" id="2652291"/>
    <lineage>
        <taxon>Bacteria</taxon>
        <taxon>Bacillati</taxon>
        <taxon>Bacillota</taxon>
        <taxon>Clostridia</taxon>
        <taxon>Eubacteriales</taxon>
        <taxon>Clostridiaceae</taxon>
        <taxon>Inconstantimicrobium</taxon>
    </lineage>
</organism>
<evidence type="ECO:0000256" key="3">
    <source>
        <dbReference type="ARBA" id="ARBA00020268"/>
    </source>
</evidence>
<evidence type="ECO:0000256" key="6">
    <source>
        <dbReference type="SAM" id="Phobius"/>
    </source>
</evidence>
<feature type="transmembrane region" description="Helical" evidence="6">
    <location>
        <begin position="91"/>
        <end position="108"/>
    </location>
</feature>
<dbReference type="Proteomes" id="UP000460287">
    <property type="component" value="Unassembled WGS sequence"/>
</dbReference>
<keyword evidence="6" id="KW-0472">Membrane</keyword>
<evidence type="ECO:0000313" key="7">
    <source>
        <dbReference type="EMBL" id="MSR92472.1"/>
    </source>
</evidence>
<evidence type="ECO:0000256" key="5">
    <source>
        <dbReference type="ARBA" id="ARBA00031636"/>
    </source>
</evidence>
<comment type="function">
    <text evidence="1">Multidrug efflux pump.</text>
</comment>
<keyword evidence="6" id="KW-1133">Transmembrane helix</keyword>
<dbReference type="AlphaFoldDB" id="A0A7X2N0G3"/>
<dbReference type="GO" id="GO:0042910">
    <property type="term" value="F:xenobiotic transmembrane transporter activity"/>
    <property type="evidence" value="ECO:0007669"/>
    <property type="project" value="InterPro"/>
</dbReference>
<gene>
    <name evidence="7" type="ORF">FYJ33_13995</name>
</gene>
<feature type="transmembrane region" description="Helical" evidence="6">
    <location>
        <begin position="242"/>
        <end position="264"/>
    </location>
</feature>
<dbReference type="Pfam" id="PF01554">
    <property type="entry name" value="MatE"/>
    <property type="match status" value="1"/>
</dbReference>
<reference evidence="7 8" key="1">
    <citation type="submission" date="2019-08" db="EMBL/GenBank/DDBJ databases">
        <title>In-depth cultivation of the pig gut microbiome towards novel bacterial diversity and tailored functional studies.</title>
        <authorList>
            <person name="Wylensek D."/>
            <person name="Hitch T.C.A."/>
            <person name="Clavel T."/>
        </authorList>
    </citation>
    <scope>NUCLEOTIDE SEQUENCE [LARGE SCALE GENOMIC DNA]</scope>
    <source>
        <strain evidence="7 8">WCA-383-APC-5B</strain>
    </source>
</reference>